<evidence type="ECO:0000256" key="1">
    <source>
        <dbReference type="ARBA" id="ARBA00002578"/>
    </source>
</evidence>
<evidence type="ECO:0000256" key="6">
    <source>
        <dbReference type="ARBA" id="ARBA00022989"/>
    </source>
</evidence>
<evidence type="ECO:0000256" key="4">
    <source>
        <dbReference type="ARBA" id="ARBA00022475"/>
    </source>
</evidence>
<dbReference type="PANTHER" id="PTHR30065">
    <property type="entry name" value="FLAGELLAR BIOSYNTHETIC PROTEIN FLIR"/>
    <property type="match status" value="1"/>
</dbReference>
<keyword evidence="7 10" id="KW-0472">Membrane</keyword>
<evidence type="ECO:0000313" key="12">
    <source>
        <dbReference type="Proteomes" id="UP000198629"/>
    </source>
</evidence>
<keyword evidence="4 10" id="KW-1003">Cell membrane</keyword>
<keyword evidence="12" id="KW-1185">Reference proteome</keyword>
<feature type="transmembrane region" description="Helical" evidence="10">
    <location>
        <begin position="212"/>
        <end position="232"/>
    </location>
</feature>
<gene>
    <name evidence="11" type="ORF">SAMN05192566_0210</name>
</gene>
<dbReference type="Pfam" id="PF01311">
    <property type="entry name" value="Bac_export_1"/>
    <property type="match status" value="1"/>
</dbReference>
<dbReference type="GO" id="GO:0044780">
    <property type="term" value="P:bacterial-type flagellum assembly"/>
    <property type="evidence" value="ECO:0007669"/>
    <property type="project" value="UniProtKB-UniRule"/>
</dbReference>
<proteinExistence type="inferred from homology"/>
<keyword evidence="5 10" id="KW-0812">Transmembrane</keyword>
<dbReference type="NCBIfam" id="TIGR01400">
    <property type="entry name" value="fliR"/>
    <property type="match status" value="1"/>
</dbReference>
<keyword evidence="11" id="KW-0969">Cilium</keyword>
<dbReference type="RefSeq" id="WP_091468510.1">
    <property type="nucleotide sequence ID" value="NZ_FNFX01000001.1"/>
</dbReference>
<dbReference type="PRINTS" id="PR00953">
    <property type="entry name" value="TYPE3IMRPROT"/>
</dbReference>
<keyword evidence="11" id="KW-0282">Flagellum</keyword>
<name>A0A1G8ZEF9_9PROT</name>
<evidence type="ECO:0000256" key="3">
    <source>
        <dbReference type="ARBA" id="ARBA00021717"/>
    </source>
</evidence>
<feature type="transmembrane region" description="Helical" evidence="10">
    <location>
        <begin position="94"/>
        <end position="113"/>
    </location>
</feature>
<comment type="subcellular location">
    <subcellularLocation>
        <location evidence="10">Cell membrane</location>
        <topology evidence="10">Multi-pass membrane protein</topology>
    </subcellularLocation>
    <subcellularLocation>
        <location evidence="10">Bacterial flagellum basal body</location>
    </subcellularLocation>
</comment>
<feature type="transmembrane region" description="Helical" evidence="10">
    <location>
        <begin position="68"/>
        <end position="87"/>
    </location>
</feature>
<evidence type="ECO:0000256" key="10">
    <source>
        <dbReference type="RuleBase" id="RU362071"/>
    </source>
</evidence>
<evidence type="ECO:0000256" key="5">
    <source>
        <dbReference type="ARBA" id="ARBA00022692"/>
    </source>
</evidence>
<feature type="transmembrane region" description="Helical" evidence="10">
    <location>
        <begin position="125"/>
        <end position="151"/>
    </location>
</feature>
<dbReference type="InterPro" id="IPR002010">
    <property type="entry name" value="T3SS_IM_R"/>
</dbReference>
<dbReference type="GO" id="GO:0009425">
    <property type="term" value="C:bacterial-type flagellum basal body"/>
    <property type="evidence" value="ECO:0007669"/>
    <property type="project" value="UniProtKB-SubCell"/>
</dbReference>
<evidence type="ECO:0000256" key="7">
    <source>
        <dbReference type="ARBA" id="ARBA00023136"/>
    </source>
</evidence>
<feature type="transmembrane region" description="Helical" evidence="10">
    <location>
        <begin position="44"/>
        <end position="62"/>
    </location>
</feature>
<dbReference type="Proteomes" id="UP000198629">
    <property type="component" value="Unassembled WGS sequence"/>
</dbReference>
<keyword evidence="6 10" id="KW-1133">Transmembrane helix</keyword>
<organism evidence="11 12">
    <name type="scientific">Methylophilus rhizosphaerae</name>
    <dbReference type="NCBI Taxonomy" id="492660"/>
    <lineage>
        <taxon>Bacteria</taxon>
        <taxon>Pseudomonadati</taxon>
        <taxon>Pseudomonadota</taxon>
        <taxon>Betaproteobacteria</taxon>
        <taxon>Nitrosomonadales</taxon>
        <taxon>Methylophilaceae</taxon>
        <taxon>Methylophilus</taxon>
    </lineage>
</organism>
<dbReference type="InterPro" id="IPR006303">
    <property type="entry name" value="FliR"/>
</dbReference>
<dbReference type="EMBL" id="FNFX01000001">
    <property type="protein sequence ID" value="SDK12560.1"/>
    <property type="molecule type" value="Genomic_DNA"/>
</dbReference>
<comment type="function">
    <text evidence="1 10">Role in flagellar biosynthesis.</text>
</comment>
<dbReference type="GO" id="GO:0006605">
    <property type="term" value="P:protein targeting"/>
    <property type="evidence" value="ECO:0007669"/>
    <property type="project" value="UniProtKB-UniRule"/>
</dbReference>
<keyword evidence="11" id="KW-0966">Cell projection</keyword>
<comment type="similarity">
    <text evidence="2 10">Belongs to the FliR/MopE/SpaR family.</text>
</comment>
<sequence length="255" mass="27731">MLTLHASDLQHWIVQLLWPLTRILACLSVVPLFSHPSIPKRIKLAIGFVITLAIVPAIQVPAIEVMSWQGLLSLLAQALIGISMGFVMRLMFTAVEMAGFMMGMSMGLGFASFYDPQAQGQSIAISQFLTMLALLVFMSLDGHLIVVAVMLQSFETMPILLQHWQLNAQAIALLGGHIFSQGLLLALPVVASLLITNMALGILTKAAPQFNIFGIGFPITISVGMVMTLLSLPSLVSPISRWLIDAQQLMLQVIR</sequence>
<evidence type="ECO:0000256" key="2">
    <source>
        <dbReference type="ARBA" id="ARBA00009772"/>
    </source>
</evidence>
<keyword evidence="8 10" id="KW-0975">Bacterial flagellum</keyword>
<feature type="transmembrane region" description="Helical" evidence="10">
    <location>
        <begin position="171"/>
        <end position="200"/>
    </location>
</feature>
<evidence type="ECO:0000256" key="8">
    <source>
        <dbReference type="ARBA" id="ARBA00023143"/>
    </source>
</evidence>
<dbReference type="AlphaFoldDB" id="A0A1G8ZEF9"/>
<feature type="transmembrane region" description="Helical" evidence="10">
    <location>
        <begin position="12"/>
        <end position="32"/>
    </location>
</feature>
<dbReference type="PANTHER" id="PTHR30065:SF8">
    <property type="entry name" value="FLAGELLAR BIOSYNTHETIC PROTEIN FLIR"/>
    <property type="match status" value="1"/>
</dbReference>
<accession>A0A1G8ZEF9</accession>
<dbReference type="STRING" id="492660.SAMN05192566_0210"/>
<protein>
    <recommendedName>
        <fullName evidence="3 9">Flagellar biosynthetic protein FliR</fullName>
    </recommendedName>
</protein>
<reference evidence="12" key="1">
    <citation type="submission" date="2016-10" db="EMBL/GenBank/DDBJ databases">
        <authorList>
            <person name="Varghese N."/>
            <person name="Submissions S."/>
        </authorList>
    </citation>
    <scope>NUCLEOTIDE SEQUENCE [LARGE SCALE GENOMIC DNA]</scope>
    <source>
        <strain evidence="12">CBMB127</strain>
    </source>
</reference>
<evidence type="ECO:0000313" key="11">
    <source>
        <dbReference type="EMBL" id="SDK12560.1"/>
    </source>
</evidence>
<dbReference type="GO" id="GO:0005886">
    <property type="term" value="C:plasma membrane"/>
    <property type="evidence" value="ECO:0007669"/>
    <property type="project" value="UniProtKB-SubCell"/>
</dbReference>
<evidence type="ECO:0000256" key="9">
    <source>
        <dbReference type="NCBIfam" id="TIGR01400"/>
    </source>
</evidence>
<dbReference type="OrthoDB" id="9797790at2"/>